<gene>
    <name evidence="4" type="ORF">A6K76_12125</name>
</gene>
<dbReference type="Proteomes" id="UP000093482">
    <property type="component" value="Unassembled WGS sequence"/>
</dbReference>
<evidence type="ECO:0000313" key="4">
    <source>
        <dbReference type="EMBL" id="OCS89877.1"/>
    </source>
</evidence>
<evidence type="ECO:0000259" key="3">
    <source>
        <dbReference type="Pfam" id="PF13490"/>
    </source>
</evidence>
<reference evidence="4 5" key="1">
    <citation type="submission" date="2016-07" db="EMBL/GenBank/DDBJ databases">
        <title>Caryophanon latum genome sequencing.</title>
        <authorList>
            <person name="Verma A."/>
            <person name="Pal Y."/>
            <person name="Krishnamurthi S."/>
        </authorList>
    </citation>
    <scope>NUCLEOTIDE SEQUENCE [LARGE SCALE GENOMIC DNA]</scope>
    <source>
        <strain evidence="4 5">DSM 14151</strain>
    </source>
</reference>
<comment type="similarity">
    <text evidence="1">Belongs to the zinc-associated anti-sigma factor (ZAS) superfamily. Anti-sigma-W factor family.</text>
</comment>
<evidence type="ECO:0000256" key="1">
    <source>
        <dbReference type="ARBA" id="ARBA00024353"/>
    </source>
</evidence>
<sequence length="210" mass="23657">MNKCPQYIVEYMHEYLDGDIHREQELELKHHLQMCSNCQQHMHELSDAIAFIKSTTHISAPPTLQANVMQRLPKQKQHVGIQKWLRRHPFVVAAATFTLLMGGTLLTGYNDNEQFSVTKQPNLVVDGQTVIVPEGEVVKGDIVVRNGDIVVEGEVDGNVTVINGEYMASTSVVTGEIEKIDAAFEWLWYEIKSAFKDAATLFNKEDATNE</sequence>
<dbReference type="AlphaFoldDB" id="A0A1C0YRS9"/>
<dbReference type="Pfam" id="PF13490">
    <property type="entry name" value="zf-HC2"/>
    <property type="match status" value="1"/>
</dbReference>
<dbReference type="InterPro" id="IPR041916">
    <property type="entry name" value="Anti_sigma_zinc_sf"/>
</dbReference>
<keyword evidence="5" id="KW-1185">Reference proteome</keyword>
<feature type="domain" description="Putative zinc-finger" evidence="3">
    <location>
        <begin position="8"/>
        <end position="39"/>
    </location>
</feature>
<dbReference type="InterPro" id="IPR027383">
    <property type="entry name" value="Znf_put"/>
</dbReference>
<dbReference type="Gene3D" id="1.10.10.1320">
    <property type="entry name" value="Anti-sigma factor, zinc-finger domain"/>
    <property type="match status" value="1"/>
</dbReference>
<accession>A0A1C0YRS9</accession>
<name>A0A1C0YRS9_9BACL</name>
<proteinExistence type="inferred from homology"/>
<dbReference type="EMBL" id="MATO01000039">
    <property type="protein sequence ID" value="OCS89877.1"/>
    <property type="molecule type" value="Genomic_DNA"/>
</dbReference>
<organism evidence="4 5">
    <name type="scientific">Caryophanon latum</name>
    <dbReference type="NCBI Taxonomy" id="33977"/>
    <lineage>
        <taxon>Bacteria</taxon>
        <taxon>Bacillati</taxon>
        <taxon>Bacillota</taxon>
        <taxon>Bacilli</taxon>
        <taxon>Bacillales</taxon>
        <taxon>Caryophanaceae</taxon>
        <taxon>Caryophanon</taxon>
    </lineage>
</organism>
<evidence type="ECO:0000313" key="5">
    <source>
        <dbReference type="Proteomes" id="UP000093482"/>
    </source>
</evidence>
<dbReference type="OrthoDB" id="9782842at2"/>
<dbReference type="RefSeq" id="WP_066465018.1">
    <property type="nucleotide sequence ID" value="NZ_MATO01000039.1"/>
</dbReference>
<protein>
    <recommendedName>
        <fullName evidence="2">Anti-sigma-W factor RsiW</fullName>
    </recommendedName>
</protein>
<comment type="caution">
    <text evidence="4">The sequence shown here is derived from an EMBL/GenBank/DDBJ whole genome shotgun (WGS) entry which is preliminary data.</text>
</comment>
<evidence type="ECO:0000256" key="2">
    <source>
        <dbReference type="ARBA" id="ARBA00024438"/>
    </source>
</evidence>